<feature type="signal peptide" evidence="3">
    <location>
        <begin position="1"/>
        <end position="23"/>
    </location>
</feature>
<evidence type="ECO:0000313" key="4">
    <source>
        <dbReference type="EMBL" id="KAG7337732.1"/>
    </source>
</evidence>
<reference evidence="5" key="1">
    <citation type="journal article" date="2021" name="Sci. Rep.">
        <title>Diploid genomic architecture of Nitzschia inconspicua, an elite biomass production diatom.</title>
        <authorList>
            <person name="Oliver A."/>
            <person name="Podell S."/>
            <person name="Pinowska A."/>
            <person name="Traller J.C."/>
            <person name="Smith S.R."/>
            <person name="McClure R."/>
            <person name="Beliaev A."/>
            <person name="Bohutskyi P."/>
            <person name="Hill E.A."/>
            <person name="Rabines A."/>
            <person name="Zheng H."/>
            <person name="Allen L.Z."/>
            <person name="Kuo A."/>
            <person name="Grigoriev I.V."/>
            <person name="Allen A.E."/>
            <person name="Hazlebeck D."/>
            <person name="Allen E.E."/>
        </authorList>
    </citation>
    <scope>NUCLEOTIDE SEQUENCE</scope>
    <source>
        <strain evidence="5">Hildebrandi</strain>
    </source>
</reference>
<dbReference type="EMBL" id="JAGRRH010000014">
    <property type="protein sequence ID" value="KAG7358873.1"/>
    <property type="molecule type" value="Genomic_DNA"/>
</dbReference>
<dbReference type="AlphaFoldDB" id="A0A9K3PTH7"/>
<dbReference type="PANTHER" id="PTHR24320:SF148">
    <property type="entry name" value="NAD(P)-BINDING ROSSMANN-FOLD SUPERFAMILY PROTEIN"/>
    <property type="match status" value="1"/>
</dbReference>
<dbReference type="GO" id="GO:0016491">
    <property type="term" value="F:oxidoreductase activity"/>
    <property type="evidence" value="ECO:0007669"/>
    <property type="project" value="UniProtKB-KW"/>
</dbReference>
<dbReference type="InterPro" id="IPR002347">
    <property type="entry name" value="SDR_fam"/>
</dbReference>
<dbReference type="OrthoDB" id="191139at2759"/>
<dbReference type="Pfam" id="PF00106">
    <property type="entry name" value="adh_short"/>
    <property type="match status" value="1"/>
</dbReference>
<proteinExistence type="inferred from homology"/>
<evidence type="ECO:0000256" key="2">
    <source>
        <dbReference type="ARBA" id="ARBA00023002"/>
    </source>
</evidence>
<comment type="similarity">
    <text evidence="1">Belongs to the short-chain dehydrogenases/reductases (SDR) family.</text>
</comment>
<dbReference type="PANTHER" id="PTHR24320">
    <property type="entry name" value="RETINOL DEHYDROGENASE"/>
    <property type="match status" value="1"/>
</dbReference>
<gene>
    <name evidence="5" type="ORF">IV203_015462</name>
    <name evidence="4" type="ORF">IV203_020303</name>
</gene>
<feature type="chain" id="PRO_5039844531" evidence="3">
    <location>
        <begin position="24"/>
        <end position="342"/>
    </location>
</feature>
<evidence type="ECO:0000313" key="5">
    <source>
        <dbReference type="EMBL" id="KAG7358873.1"/>
    </source>
</evidence>
<comment type="caution">
    <text evidence="5">The sequence shown here is derived from an EMBL/GenBank/DDBJ whole genome shotgun (WGS) entry which is preliminary data.</text>
</comment>
<protein>
    <submittedName>
        <fullName evidence="5">Oxidoreductase, short chain dehydrogenase/reductase family protein</fullName>
    </submittedName>
</protein>
<dbReference type="EMBL" id="JAGRRH010000075">
    <property type="protein sequence ID" value="KAG7337732.1"/>
    <property type="molecule type" value="Genomic_DNA"/>
</dbReference>
<dbReference type="Proteomes" id="UP000693970">
    <property type="component" value="Unassembled WGS sequence"/>
</dbReference>
<keyword evidence="3" id="KW-0732">Signal</keyword>
<evidence type="ECO:0000313" key="6">
    <source>
        <dbReference type="Proteomes" id="UP000693970"/>
    </source>
</evidence>
<organism evidence="5 6">
    <name type="scientific">Nitzschia inconspicua</name>
    <dbReference type="NCBI Taxonomy" id="303405"/>
    <lineage>
        <taxon>Eukaryota</taxon>
        <taxon>Sar</taxon>
        <taxon>Stramenopiles</taxon>
        <taxon>Ochrophyta</taxon>
        <taxon>Bacillariophyta</taxon>
        <taxon>Bacillariophyceae</taxon>
        <taxon>Bacillariophycidae</taxon>
        <taxon>Bacillariales</taxon>
        <taxon>Bacillariaceae</taxon>
        <taxon>Nitzschia</taxon>
    </lineage>
</organism>
<keyword evidence="6" id="KW-1185">Reference proteome</keyword>
<sequence length="342" mass="36667">MKTLLHSDPLWGILALGVSLAFGVGNSNNLETSALSSSSPSMRPTALVTGSTDGIGVTTAKNLAAKGCNVLIHGRSDNRIKEAVETVHSFCRNHSSDPGRVVPLPAADISTVHGCEKLVSNVKSTLDNNQDLLALTVLMNNAGVYEESFSQTTDGLEMTFAVNVLAPFVITSLLLPTLLAQPKSRIVIASSISQGRYIRDWEDVAYCKRGYSAHGAYSDSKLLDAMLSMEIASRLQKAGLGTDRITCNCLDPGTVNTKMLLAGWGRIGIDVQDALDETFLCSSAKVEHVTGEYFVGQCPRRASSTAYDLEERDKLWALLSSFACEAAKAWDSTLSTANRADK</sequence>
<evidence type="ECO:0000256" key="3">
    <source>
        <dbReference type="SAM" id="SignalP"/>
    </source>
</evidence>
<reference evidence="5" key="2">
    <citation type="submission" date="2021-04" db="EMBL/GenBank/DDBJ databases">
        <authorList>
            <person name="Podell S."/>
        </authorList>
    </citation>
    <scope>NUCLEOTIDE SEQUENCE</scope>
    <source>
        <strain evidence="5">Hildebrandi</strain>
    </source>
</reference>
<name>A0A9K3PTH7_9STRA</name>
<accession>A0A9K3PTH7</accession>
<keyword evidence="2" id="KW-0560">Oxidoreductase</keyword>
<evidence type="ECO:0000256" key="1">
    <source>
        <dbReference type="ARBA" id="ARBA00006484"/>
    </source>
</evidence>